<name>A0ABM8IV47_9CREN</name>
<feature type="binding site" evidence="9">
    <location>
        <position position="203"/>
    </location>
    <ligand>
        <name>Mn(2+)</name>
        <dbReference type="ChEBI" id="CHEBI:29035"/>
        <label>1</label>
    </ligand>
</feature>
<keyword evidence="12" id="KW-1185">Reference proteome</keyword>
<dbReference type="PANTHER" id="PTHR30337:SF0">
    <property type="entry name" value="NUCLEASE SBCCD SUBUNIT D"/>
    <property type="match status" value="1"/>
</dbReference>
<organism evidence="11 12">
    <name type="scientific">Pyrodictium abyssi</name>
    <dbReference type="NCBI Taxonomy" id="54256"/>
    <lineage>
        <taxon>Archaea</taxon>
        <taxon>Thermoproteota</taxon>
        <taxon>Thermoprotei</taxon>
        <taxon>Desulfurococcales</taxon>
        <taxon>Pyrodictiaceae</taxon>
        <taxon>Pyrodictium</taxon>
    </lineage>
</organism>
<evidence type="ECO:0000259" key="10">
    <source>
        <dbReference type="Pfam" id="PF00149"/>
    </source>
</evidence>
<feature type="binding site" evidence="9">
    <location>
        <position position="58"/>
    </location>
    <ligand>
        <name>Mn(2+)</name>
        <dbReference type="ChEBI" id="CHEBI:29035"/>
        <label>2</label>
    </ligand>
</feature>
<dbReference type="Gene3D" id="3.60.21.10">
    <property type="match status" value="1"/>
</dbReference>
<feature type="binding site" evidence="9">
    <location>
        <position position="93"/>
    </location>
    <ligand>
        <name>Mn(2+)</name>
        <dbReference type="ChEBI" id="CHEBI:29035"/>
        <label>2</label>
    </ligand>
</feature>
<protein>
    <recommendedName>
        <fullName evidence="9">DNA double-strand break repair protein Mre11</fullName>
        <ecNumber evidence="9">3.1.-.-</ecNumber>
    </recommendedName>
</protein>
<proteinExistence type="inferred from homology"/>
<dbReference type="PANTHER" id="PTHR30337">
    <property type="entry name" value="COMPONENT OF ATP-DEPENDENT DSDNA EXONUCLEASE"/>
    <property type="match status" value="1"/>
</dbReference>
<dbReference type="SUPFAM" id="SSF56300">
    <property type="entry name" value="Metallo-dependent phosphatases"/>
    <property type="match status" value="1"/>
</dbReference>
<keyword evidence="3 9" id="KW-0255">Endonuclease</keyword>
<gene>
    <name evidence="9 11" type="primary">mre11</name>
    <name evidence="11" type="ORF">PABY_09910</name>
</gene>
<evidence type="ECO:0000256" key="7">
    <source>
        <dbReference type="ARBA" id="ARBA00023204"/>
    </source>
</evidence>
<evidence type="ECO:0000313" key="11">
    <source>
        <dbReference type="EMBL" id="BES81424.1"/>
    </source>
</evidence>
<keyword evidence="6 9" id="KW-0269">Exonuclease</keyword>
<comment type="activity regulation">
    <text evidence="9">Nuclease activity is regulated by Rad50.</text>
</comment>
<dbReference type="InterPro" id="IPR041796">
    <property type="entry name" value="Mre11_N"/>
</dbReference>
<comment type="cofactor">
    <cofactor evidence="9">
        <name>Mn(2+)</name>
        <dbReference type="ChEBI" id="CHEBI:29035"/>
    </cofactor>
    <text evidence="9">Binds 2 manganese ions per subunit.</text>
</comment>
<keyword evidence="1 9" id="KW-0540">Nuclease</keyword>
<feature type="binding site" evidence="9">
    <location>
        <position position="201"/>
    </location>
    <ligand>
        <name>Mn(2+)</name>
        <dbReference type="ChEBI" id="CHEBI:29035"/>
        <label>2</label>
    </ligand>
</feature>
<dbReference type="HAMAP" id="MF_02044">
    <property type="entry name" value="Mre11"/>
    <property type="match status" value="1"/>
</dbReference>
<keyword evidence="2 9" id="KW-0479">Metal-binding</keyword>
<evidence type="ECO:0000256" key="5">
    <source>
        <dbReference type="ARBA" id="ARBA00022801"/>
    </source>
</evidence>
<keyword evidence="7 9" id="KW-0234">DNA repair</keyword>
<dbReference type="InterPro" id="IPR050535">
    <property type="entry name" value="DNA_Repair-Maintenance_Comp"/>
</dbReference>
<dbReference type="InterPro" id="IPR004843">
    <property type="entry name" value="Calcineurin-like_PHP"/>
</dbReference>
<dbReference type="EMBL" id="AP028907">
    <property type="protein sequence ID" value="BES81424.1"/>
    <property type="molecule type" value="Genomic_DNA"/>
</dbReference>
<evidence type="ECO:0000313" key="12">
    <source>
        <dbReference type="Proteomes" id="UP001341135"/>
    </source>
</evidence>
<comment type="similarity">
    <text evidence="9">Belongs to the MRE11/RAD32 family.</text>
</comment>
<feature type="binding site" evidence="9">
    <location>
        <position position="19"/>
    </location>
    <ligand>
        <name>Mn(2+)</name>
        <dbReference type="ChEBI" id="CHEBI:29035"/>
        <label>1</label>
    </ligand>
</feature>
<accession>A0ABM8IV47</accession>
<keyword evidence="4 9" id="KW-0227">DNA damage</keyword>
<dbReference type="Proteomes" id="UP001341135">
    <property type="component" value="Chromosome"/>
</dbReference>
<evidence type="ECO:0000256" key="9">
    <source>
        <dbReference type="HAMAP-Rule" id="MF_02044"/>
    </source>
</evidence>
<evidence type="ECO:0000256" key="3">
    <source>
        <dbReference type="ARBA" id="ARBA00022759"/>
    </source>
</evidence>
<dbReference type="EC" id="3.1.-.-" evidence="9"/>
<evidence type="ECO:0000256" key="8">
    <source>
        <dbReference type="ARBA" id="ARBA00023211"/>
    </source>
</evidence>
<comment type="subunit">
    <text evidence="9">Homodimer. Forms a heterotetramer composed of two Mre11 subunits and two Rad50 subunits.</text>
</comment>
<feature type="binding site" evidence="9">
    <location>
        <position position="17"/>
    </location>
    <ligand>
        <name>Mn(2+)</name>
        <dbReference type="ChEBI" id="CHEBI:29035"/>
        <label>1</label>
    </ligand>
</feature>
<evidence type="ECO:0000256" key="1">
    <source>
        <dbReference type="ARBA" id="ARBA00022722"/>
    </source>
</evidence>
<evidence type="ECO:0000256" key="2">
    <source>
        <dbReference type="ARBA" id="ARBA00022723"/>
    </source>
</evidence>
<feature type="binding site" evidence="9">
    <location>
        <position position="58"/>
    </location>
    <ligand>
        <name>Mn(2+)</name>
        <dbReference type="ChEBI" id="CHEBI:29035"/>
        <label>1</label>
    </ligand>
</feature>
<sequence length="400" mass="44944">MLGGMTAESVQILHVSDTHLGYRQYGLIDREMDVYRVFDEVVEIALRERVDAVVHSGDFFDSTRPPPQAIHYAIRSLRRLSQAGIPFIVVPGDHDLPRRRMLPPLLIIEDVVDTVAVIGLRGPEHRLVRTRSGAELLVAGVRNEKGLGARQRLLDHLARIPSSSGKPSVLILHQTLHEIAPDYELELGDLPKGYSYYALGHIHLYRRFVIGDSVAVYPGSTEALRVDEALAQPQRYVAMAEVGKSRTISADRIALETVRPQIVEEIEFSSMESLRSVLVKLRDRLARYPDDRKPLLHLTVSNVPRSAKTSVYKMVESIVSRHVLSYRLRIDTVEAKLPPSIQKASSTIRLEELLKDVLRDEKLAHLAMKLVDVLGSDPQSHAEAEAIRLIEEVFGLKGRR</sequence>
<dbReference type="InterPro" id="IPR032885">
    <property type="entry name" value="Mre11_archaea-type"/>
</dbReference>
<dbReference type="InterPro" id="IPR029052">
    <property type="entry name" value="Metallo-depent_PP-like"/>
</dbReference>
<dbReference type="Pfam" id="PF00149">
    <property type="entry name" value="Metallophos"/>
    <property type="match status" value="1"/>
</dbReference>
<evidence type="ECO:0000256" key="6">
    <source>
        <dbReference type="ARBA" id="ARBA00022839"/>
    </source>
</evidence>
<feature type="domain" description="Calcineurin-like phosphoesterase" evidence="10">
    <location>
        <begin position="11"/>
        <end position="204"/>
    </location>
</feature>
<dbReference type="CDD" id="cd00840">
    <property type="entry name" value="MPP_Mre11_N"/>
    <property type="match status" value="1"/>
</dbReference>
<feature type="binding site" evidence="9">
    <location>
        <position position="173"/>
    </location>
    <ligand>
        <name>Mn(2+)</name>
        <dbReference type="ChEBI" id="CHEBI:29035"/>
        <label>2</label>
    </ligand>
</feature>
<keyword evidence="5 9" id="KW-0378">Hydrolase</keyword>
<reference evidence="11 12" key="1">
    <citation type="submission" date="2023-09" db="EMBL/GenBank/DDBJ databases">
        <title>Pyrofollis japonicus gen. nov. sp. nov., a novel member of the family Pyrodictiaceae isolated from the Iheya North hydrothermal field.</title>
        <authorList>
            <person name="Miyazaki U."/>
            <person name="Sanari M."/>
            <person name="Tame A."/>
            <person name="Kitajima M."/>
            <person name="Okamoto A."/>
            <person name="Sawayama S."/>
            <person name="Miyazaki J."/>
            <person name="Takai K."/>
            <person name="Nakagawa S."/>
        </authorList>
    </citation>
    <scope>NUCLEOTIDE SEQUENCE [LARGE SCALE GENOMIC DNA]</scope>
    <source>
        <strain evidence="11 12">AV2</strain>
    </source>
</reference>
<keyword evidence="8 9" id="KW-0464">Manganese</keyword>
<comment type="function">
    <text evidence="9">Part of the Rad50/Mre11 complex, which is involved in the early steps of DNA double-strand break (DSB) repair. The complex may facilitate opening of the processed DNA ends to aid in the recruitment of HerA and NurA. Mre11 binds to DSB ends and has both double-stranded 3'-5' exonuclease activity and single-stranded endonuclease activity.</text>
</comment>
<feature type="active site" description="Proton donor" evidence="9">
    <location>
        <position position="94"/>
    </location>
</feature>
<evidence type="ECO:0000256" key="4">
    <source>
        <dbReference type="ARBA" id="ARBA00022763"/>
    </source>
</evidence>